<comment type="caution">
    <text evidence="1">The sequence shown here is derived from an EMBL/GenBank/DDBJ whole genome shotgun (WGS) entry which is preliminary data.</text>
</comment>
<name>S0G574_9BACT</name>
<dbReference type="EMBL" id="APJX01000005">
    <property type="protein sequence ID" value="EMS79211.1"/>
    <property type="molecule type" value="Genomic_DNA"/>
</dbReference>
<dbReference type="OrthoDB" id="8594379at2"/>
<evidence type="ECO:0000313" key="1">
    <source>
        <dbReference type="EMBL" id="EMS79211.1"/>
    </source>
</evidence>
<accession>S0G574</accession>
<proteinExistence type="predicted"/>
<sequence length="113" mass="12510">MIRKKTMTVDGREVIAMELTVAQIRDLMDQLDKESGSVDVIDLMFAGRIPFDAVKASTGLDAEGLSMFSPSELDQIIKGVEDINPFFANMITRLSKMGEKIIRERTSTPLSAD</sequence>
<keyword evidence="2" id="KW-1185">Reference proteome</keyword>
<organism evidence="1 2">
    <name type="scientific">Desulfotignum phosphitoxidans DSM 13687</name>
    <dbReference type="NCBI Taxonomy" id="1286635"/>
    <lineage>
        <taxon>Bacteria</taxon>
        <taxon>Pseudomonadati</taxon>
        <taxon>Thermodesulfobacteriota</taxon>
        <taxon>Desulfobacteria</taxon>
        <taxon>Desulfobacterales</taxon>
        <taxon>Desulfobacteraceae</taxon>
        <taxon>Desulfotignum</taxon>
    </lineage>
</organism>
<reference evidence="1 2" key="1">
    <citation type="journal article" date="2013" name="Genome Announc.">
        <title>Draft Genome Sequence of Desulfotignum phosphitoxidans DSM 13687 Strain FiPS-3.</title>
        <authorList>
            <person name="Poehlein A."/>
            <person name="Daniel R."/>
            <person name="Simeonova D.D."/>
        </authorList>
    </citation>
    <scope>NUCLEOTIDE SEQUENCE [LARGE SCALE GENOMIC DNA]</scope>
    <source>
        <strain evidence="1 2">DSM 13687</strain>
    </source>
</reference>
<evidence type="ECO:0000313" key="2">
    <source>
        <dbReference type="Proteomes" id="UP000014216"/>
    </source>
</evidence>
<protein>
    <submittedName>
        <fullName evidence="1">Uncharacterized protein</fullName>
    </submittedName>
</protein>
<dbReference type="RefSeq" id="WP_006966299.1">
    <property type="nucleotide sequence ID" value="NZ_APJX01000005.1"/>
</dbReference>
<gene>
    <name evidence="1" type="ORF">Dpo_5c01340</name>
</gene>
<dbReference type="AlphaFoldDB" id="S0G574"/>
<dbReference type="Proteomes" id="UP000014216">
    <property type="component" value="Unassembled WGS sequence"/>
</dbReference>